<evidence type="ECO:0000313" key="3">
    <source>
        <dbReference type="EMBL" id="CEL66993.1"/>
    </source>
</evidence>
<feature type="region of interest" description="Disordered" evidence="2">
    <location>
        <begin position="237"/>
        <end position="278"/>
    </location>
</feature>
<feature type="region of interest" description="Disordered" evidence="2">
    <location>
        <begin position="2590"/>
        <end position="2626"/>
    </location>
</feature>
<dbReference type="InterPro" id="IPR051695">
    <property type="entry name" value="Phosphoglycerate_Mutase"/>
</dbReference>
<feature type="compositionally biased region" description="Gly residues" evidence="2">
    <location>
        <begin position="2691"/>
        <end position="2700"/>
    </location>
</feature>
<feature type="region of interest" description="Disordered" evidence="2">
    <location>
        <begin position="1502"/>
        <end position="1560"/>
    </location>
</feature>
<feature type="region of interest" description="Disordered" evidence="2">
    <location>
        <begin position="1972"/>
        <end position="2058"/>
    </location>
</feature>
<feature type="compositionally biased region" description="Polar residues" evidence="2">
    <location>
        <begin position="2668"/>
        <end position="2684"/>
    </location>
</feature>
<proteinExistence type="predicted"/>
<feature type="region of interest" description="Disordered" evidence="2">
    <location>
        <begin position="2668"/>
        <end position="2719"/>
    </location>
</feature>
<feature type="compositionally biased region" description="Basic and acidic residues" evidence="2">
    <location>
        <begin position="3057"/>
        <end position="3069"/>
    </location>
</feature>
<feature type="compositionally biased region" description="Polar residues" evidence="2">
    <location>
        <begin position="1502"/>
        <end position="1518"/>
    </location>
</feature>
<dbReference type="GO" id="GO:0005829">
    <property type="term" value="C:cytosol"/>
    <property type="evidence" value="ECO:0007669"/>
    <property type="project" value="TreeGrafter"/>
</dbReference>
<dbReference type="EMBL" id="LN714482">
    <property type="protein sequence ID" value="CEL66993.1"/>
    <property type="molecule type" value="Genomic_DNA"/>
</dbReference>
<feature type="compositionally biased region" description="Basic and acidic residues" evidence="2">
    <location>
        <begin position="2381"/>
        <end position="2409"/>
    </location>
</feature>
<feature type="region of interest" description="Disordered" evidence="2">
    <location>
        <begin position="573"/>
        <end position="615"/>
    </location>
</feature>
<dbReference type="SUPFAM" id="SSF53254">
    <property type="entry name" value="Phosphoglycerate mutase-like"/>
    <property type="match status" value="1"/>
</dbReference>
<feature type="compositionally biased region" description="Basic residues" evidence="2">
    <location>
        <begin position="1519"/>
        <end position="1530"/>
    </location>
</feature>
<dbReference type="GO" id="GO:0004331">
    <property type="term" value="F:fructose-2,6-bisphosphate 2-phosphatase activity"/>
    <property type="evidence" value="ECO:0007669"/>
    <property type="project" value="TreeGrafter"/>
</dbReference>
<sequence>MEPQIGSFCLQAADAGGDIVQVHTDEQVWYNREQPDSSGSNELTNALFSECRRLRTLGQGKVGVSVWPQWLASVAPPPWQTMAFTPESLLRLSKPPTSLAALESPDPWHCGQHPTSEDQRPKTSRMDSAPNLDTPACGSGQVIDILRTARSRALESGQSDSSSLLRYRDTGQSRTPRQRKSSTGKPGGPVPCDAAMEHNSNGARSRDAAVLVGEECQLPEPVVLLSAVAPILSSVGPPSMSDTLSESSSTNTGQVPRGFISSVDPGDTHAMESVSSAGPASVVQSSVAAGTRRLIQSSLRNKSYVTERSRSPDVPFDVKTGFGKQSCSQFAHDSVSLTLSNSAPLDWRDLRRQVTQELFCSPERTLPTPGTIVEHQQQINENGTGIRRFYPSSVTGNATVEAAHTLVSRPHMNGHCWKRARPSAGYGSLDTKTSSGVSMDEDYIRHARILARTRAAPVADSPDYEARLLNAERHDRSTEYQRLVSTQMRSVLQRQRCGESITPPAGFSNAPAPPPRPLRSFNSVPATQCVWRTGGLRRINWGPWRSHGYDPFPHEDVDVTEPLKSIPAFFHSSNSRQRQGSDHFVGHPNEHIASSGEFSKGGLPSNAVETSKHRSEKNLLPLAPFHPQCDITGYTAPRSPASGRPRSCSVQEATAVHRYQRANMHLRKQQRFDPPTSHAVAERPHQASQRESMSGKGIRPLRAAGVPNVYQSTRQSHQGVKTHRHPGPQNQVQGVQLLESETRKSSEAARTSTGEGLADKAKAQQRRCRTFILRSVLRRARALNPKATHLKVFLVNCGATSRVQGGADTGWSGPASTALEIGERIAASCISSSELAPGGSPAAYASEKPLTVEDLGSARSGQTQPWKDVYDQGNLKSWGEANHIESHTRRVPDLSFPDAFSFVPTLPSGVSTQPDSRRSQEDYSWVDHGAIENISTVSPSGCPMEAQERLVEVLSKEGQKQAIAAAKLLRPMRFTMIYCSDDTACQEMKNVILTVNRESPYVDDRRLGNRRKGALAHVSNAEFMRRAIKAGFSKETFRPPGGESLEDIRERAVFFFLEALVGEFLLSLNLKDFIATAAMDQRRAIARVSASERGRREEETGAAYKPESSLSCSLANAGHTAGTGGLSSSMPVFPAVSSQTNRYIPAGDEGCCELLRPSLAVRESAFTSTELGGGGGADALGHRIASCAVEPFSVREDQARGSRRMDQLRFQDRYSVVRNSRAYTPGSQCNSGSSTTLSPSVQLPVVAGDVGGAKTQFKWGSSRDSLAKSQPSDNSPPTGNCPSAAGCQLSKQREQSCTCCHRPTLDCRSIDRGGDEFAQQKNQETTVGDRQSLHDSKAWCDHQCEVANQVGGGCFGSSANQNGTGGDLGLTTRRCDAIGTLMGNSRPAWEGTCHSPRAPFITRPLTNDATPSPINAVLPQSVKGSQASDPSAKGSVGLAREDGGRCLSGDMSSSVSCSLHVMNDISMGHPGQQGVSFTSFCHSQPGDCGTAADKQVVVSLGTQSAQPGLESVVNSGTGKRQRRRRRRRKRTDVIGSPDGEDVNEDNGLRQAKDSRRTASAGCLPNSADAYVFSAECITRDVVHLGDGSPDGAEGPDDLEEFEFASVASCASMLYQHGLTTDDEHEYGCTHTKTKLSDRAHELEATNAEQAEIQAAQMDAVSEVTLTSEACFSTRVEQILKERQAAARRGTPSGLATAGTSDGTGNTASVNLSATAAVQSPKFNTEGIGKDETPTELGKGKWMCSVPEPCRRAGDAGYVGYTSEAVVGTLTALEDQGVTHLASGKVPVCSSSGGTTQESASLSLTTVKSSNEVSQMKCIGRSAVLSSNGEEDSVRSSHGYAKHGSGEMHTTSTLTDGQRTMFTQFLFFEEGHKIFSPRHVLPKMGGDRLQTRPTDRRSEIHARDTMPTKISQLGEHSVAVLKDLSAVTERPQRKSSEDGLGSQLDAQKSSCPPAVAQGGDVVAEAPLEAKGTWLDPKNMDISGELPTRDANAQPDDVNKNSSERFSRDPDNQSGAMEERRLSTDGSQGNIAVGRATVDDQSGHGNIVNAPKSTEPRMVGPRSRVLYDGENRNVYASQVDWCPKEESPRDITGTCDSKETPLRQRKGEPTVNVGIKKWEKEEQDASTLSGSLSWGKYAQCMQNESECLSTSTPTGDTPNGCALLPSYTSSNDDANHINKLTEEPLVCRSAVEGSQPMRGNTFEGGKKHGEGIAGSLLQTETGSGVYEGKPTCVRYPGSNNGSCAARSEPELNVLISGLRSDTQEMDPIIHMTDFCCDSVTSVKYGTDMCVKAVCDGRSRHFKEFLEDKDDGGRECQIRPEPQTSFVRDELATNQLATAEELSTSQKCVHGYLVTEPSLERRNELLHVASFEAKGRDGWVQSQRAHDDGRGAPRETPARGRPEQSGRIDYEEHSNSRFPLSMWQSAGAVEGVLPRIQSKCCVRRASSIPSLTASNKAIPGRQPAEGAKPWMEQKSLSKWHTFELRRARSFPDTRYYASRESGILALRMSTSSVCECAFERESLTSHDRQKRGSIRNPKHDGSDSGTEFAVRHQQPSSALRVSACGAMLPAEERKLRSATRRCRAALITDEARQRFDSLRQPQKSLPDGSSESGTRDRNMSRCDALKPRPGYNLQKATSRFVTDLFCSLAGALAECAAAGFLAPSPPFGHDGSSTGCDTSNNDTSSNYEESDGLSGTGSDGSGGPTPDDGTVATTRRYESPLTTIERQCVRTDTTKDDAGVELHANETKPWDNHRSGNGCGKNANDSTTTSEKKTGTLMAIRRFECRHWSDSLLGSLLERIGRSRQYNETGVEEASASSGTEEMAPESEHVANRLSEEAGVPCGKDKRGVATGMSSTRSSKDNFWSDGHAQVSPRGYRVLLMKRTVAQCVAASVASGLWLPPLSSLEAGFSAAGRQGRSLQADAASGTVSGSIEKERDGDSSRNGSVAVLVITHACVIRELLQALCGRRFGNTIKAGSITILDVYTRRTGNTELRRSVRRRRSEAWMWLTGRGSHAHQHMGDGRDQTTGTVENGLDHHASTCCSVHPSDFGRNDANMADDADWRLSGDPEMLSREQGQGEEAGDAGPHAQEAGEGDDVQIDTNNTSGATACASSSLVDDNCLSNSGHPESLTGTRVHVFKADVPSCSGERSRGNTENRPPGGLLNDIQCSGERTHCNVSHDENVQNRRPERDTASMSQQNQDESENGSFNHSKTVADATVCQCQIKNLVGSGSYGSRPHGTYLANHSLSGREESLAELSDIDEEEVDLDHGDLSLLAAPYRSKRLFASEQRTEALDALLSRVQCWVEVFNKKE</sequence>
<name>A0A0F7UAY7_NEOCL</name>
<dbReference type="InterPro" id="IPR029033">
    <property type="entry name" value="His_PPase_superfam"/>
</dbReference>
<dbReference type="InterPro" id="IPR013078">
    <property type="entry name" value="His_Pase_superF_clade-1"/>
</dbReference>
<organism evidence="3">
    <name type="scientific">Neospora caninum (strain Liverpool)</name>
    <dbReference type="NCBI Taxonomy" id="572307"/>
    <lineage>
        <taxon>Eukaryota</taxon>
        <taxon>Sar</taxon>
        <taxon>Alveolata</taxon>
        <taxon>Apicomplexa</taxon>
        <taxon>Conoidasida</taxon>
        <taxon>Coccidia</taxon>
        <taxon>Eucoccidiorida</taxon>
        <taxon>Eimeriorina</taxon>
        <taxon>Sarcocystidae</taxon>
        <taxon>Neospora</taxon>
    </lineage>
</organism>
<dbReference type="GO" id="GO:0045820">
    <property type="term" value="P:negative regulation of glycolytic process"/>
    <property type="evidence" value="ECO:0007669"/>
    <property type="project" value="TreeGrafter"/>
</dbReference>
<feature type="region of interest" description="Disordered" evidence="2">
    <location>
        <begin position="3172"/>
        <end position="3206"/>
    </location>
</feature>
<gene>
    <name evidence="3" type="ORF">BN1204_027970</name>
</gene>
<feature type="compositionally biased region" description="Basic and acidic residues" evidence="2">
    <location>
        <begin position="115"/>
        <end position="125"/>
    </location>
</feature>
<accession>A0A0F7UAY7</accession>
<feature type="region of interest" description="Disordered" evidence="2">
    <location>
        <begin position="1878"/>
        <end position="1904"/>
    </location>
</feature>
<feature type="compositionally biased region" description="Basic and acidic residues" evidence="2">
    <location>
        <begin position="1546"/>
        <end position="1556"/>
    </location>
</feature>
<dbReference type="PANTHER" id="PTHR46517">
    <property type="entry name" value="FRUCTOSE-2,6-BISPHOSPHATASE TIGAR"/>
    <property type="match status" value="1"/>
</dbReference>
<protein>
    <submittedName>
        <fullName evidence="3">Phosphoglycerate mutase family protein</fullName>
    </submittedName>
</protein>
<feature type="region of interest" description="Disordered" evidence="2">
    <location>
        <begin position="1683"/>
        <end position="1705"/>
    </location>
</feature>
<feature type="region of interest" description="Disordered" evidence="2">
    <location>
        <begin position="2835"/>
        <end position="2855"/>
    </location>
</feature>
<feature type="region of interest" description="Disordered" evidence="2">
    <location>
        <begin position="740"/>
        <end position="761"/>
    </location>
</feature>
<feature type="region of interest" description="Disordered" evidence="2">
    <location>
        <begin position="98"/>
        <end position="139"/>
    </location>
</feature>
<feature type="compositionally biased region" description="Polar residues" evidence="2">
    <location>
        <begin position="3190"/>
        <end position="3206"/>
    </location>
</feature>
<feature type="region of interest" description="Disordered" evidence="2">
    <location>
        <begin position="671"/>
        <end position="696"/>
    </location>
</feature>
<dbReference type="PANTHER" id="PTHR46517:SF1">
    <property type="entry name" value="FRUCTOSE-2,6-BISPHOSPHATASE TIGAR"/>
    <property type="match status" value="1"/>
</dbReference>
<feature type="compositionally biased region" description="Basic and acidic residues" evidence="2">
    <location>
        <begin position="579"/>
        <end position="590"/>
    </location>
</feature>
<keyword evidence="1" id="KW-0378">Hydrolase</keyword>
<feature type="compositionally biased region" description="Polar residues" evidence="2">
    <location>
        <begin position="1258"/>
        <end position="1281"/>
    </location>
</feature>
<feature type="region of interest" description="Disordered" evidence="2">
    <location>
        <begin position="502"/>
        <end position="521"/>
    </location>
</feature>
<feature type="compositionally biased region" description="Polar residues" evidence="2">
    <location>
        <begin position="2596"/>
        <end position="2609"/>
    </location>
</feature>
<feature type="compositionally biased region" description="Basic and acidic residues" evidence="2">
    <location>
        <begin position="1995"/>
        <end position="2021"/>
    </location>
</feature>
<evidence type="ECO:0000256" key="1">
    <source>
        <dbReference type="ARBA" id="ARBA00022801"/>
    </source>
</evidence>
<feature type="region of interest" description="Disordered" evidence="2">
    <location>
        <begin position="3047"/>
        <end position="3102"/>
    </location>
</feature>
<feature type="region of interest" description="Disordered" evidence="2">
    <location>
        <begin position="2744"/>
        <end position="2767"/>
    </location>
</feature>
<feature type="compositionally biased region" description="Low complexity" evidence="2">
    <location>
        <begin position="239"/>
        <end position="252"/>
    </location>
</feature>
<dbReference type="GO" id="GO:0043456">
    <property type="term" value="P:regulation of pentose-phosphate shunt"/>
    <property type="evidence" value="ECO:0007669"/>
    <property type="project" value="TreeGrafter"/>
</dbReference>
<evidence type="ECO:0000256" key="2">
    <source>
        <dbReference type="SAM" id="MobiDB-lite"/>
    </source>
</evidence>
<feature type="region of interest" description="Disordered" evidence="2">
    <location>
        <begin position="1826"/>
        <end position="1854"/>
    </location>
</feature>
<feature type="compositionally biased region" description="Basic and acidic residues" evidence="2">
    <location>
        <begin position="2610"/>
        <end position="2623"/>
    </location>
</feature>
<feature type="region of interest" description="Disordered" evidence="2">
    <location>
        <begin position="3140"/>
        <end position="3159"/>
    </location>
</feature>
<feature type="region of interest" description="Disordered" evidence="2">
    <location>
        <begin position="1257"/>
        <end position="1282"/>
    </location>
</feature>
<dbReference type="Pfam" id="PF00300">
    <property type="entry name" value="His_Phos_1"/>
    <property type="match status" value="1"/>
</dbReference>
<feature type="compositionally biased region" description="Basic and acidic residues" evidence="2">
    <location>
        <begin position="3172"/>
        <end position="3189"/>
    </location>
</feature>
<feature type="region of interest" description="Disordered" evidence="2">
    <location>
        <begin position="2374"/>
        <end position="2409"/>
    </location>
</feature>
<feature type="region of interest" description="Disordered" evidence="2">
    <location>
        <begin position="1924"/>
        <end position="1956"/>
    </location>
</feature>
<reference evidence="3" key="1">
    <citation type="journal article" date="2015" name="PLoS ONE">
        <title>Comprehensive Evaluation of Toxoplasma gondii VEG and Neospora caninum LIV Genomes with Tachyzoite Stage Transcriptome and Proteome Defines Novel Transcript Features.</title>
        <authorList>
            <person name="Ramaprasad A."/>
            <person name="Mourier T."/>
            <person name="Naeem R."/>
            <person name="Malas T.B."/>
            <person name="Moussa E."/>
            <person name="Panigrahi A."/>
            <person name="Vermont S.J."/>
            <person name="Otto T.D."/>
            <person name="Wastling J."/>
            <person name="Pain A."/>
        </authorList>
    </citation>
    <scope>NUCLEOTIDE SEQUENCE</scope>
    <source>
        <strain evidence="3">Liverpool</strain>
    </source>
</reference>
<feature type="compositionally biased region" description="Basic and acidic residues" evidence="2">
    <location>
        <begin position="2094"/>
        <end position="2106"/>
    </location>
</feature>
<feature type="compositionally biased region" description="Polar residues" evidence="2">
    <location>
        <begin position="156"/>
        <end position="165"/>
    </location>
</feature>
<dbReference type="Gene3D" id="3.40.50.1240">
    <property type="entry name" value="Phosphoglycerate mutase-like"/>
    <property type="match status" value="1"/>
</dbReference>
<feature type="region of interest" description="Disordered" evidence="2">
    <location>
        <begin position="2917"/>
        <end position="2940"/>
    </location>
</feature>
<feature type="region of interest" description="Disordered" evidence="2">
    <location>
        <begin position="2522"/>
        <end position="2545"/>
    </location>
</feature>
<feature type="compositionally biased region" description="Basic and acidic residues" evidence="2">
    <location>
        <begin position="1884"/>
        <end position="1904"/>
    </location>
</feature>
<feature type="region of interest" description="Disordered" evidence="2">
    <location>
        <begin position="2083"/>
        <end position="2106"/>
    </location>
</feature>
<feature type="region of interest" description="Disordered" evidence="2">
    <location>
        <begin position="154"/>
        <end position="201"/>
    </location>
</feature>